<sequence>MSRKRKKKRTVEGTVVDIGAKGMAVSRTPEGEVFMVRDAVPGDQVSALLTRKKKGVWMGHVQEFLHFSEDRTDPPCRHFAHCGGCKWQNLTYDRQIELKEKTVRDAMQRIGALEVELFSPILGCEEIYRYRNKLEFTFSDQRWLTEEEMNSDDRIEERRALGFHRPGRFDKILDIDECLLQPEPSNAIRNFIKEKAIEADLSFFNPRSQRGFLRNLMIRTTETGDLMVVLIVKENNEEAIQNLLSAVDKAFPAITSLQYVINPKANDSIFDLEVHLFKGEAYITEELGGKHFRIGPKSFFQTNTRQARRLYDQVLRYGEFSKSETVYDLYSGLGSIGIYIADQVGRVIGVEEVGEAVEWARVNAAINRAENCDFYQGDVRAVLSQKFIDQHGVPDTLIVDPPRAGLHPDVVEFIGQLEPKKIIYVSCNPATQARDLAVWMDRYECKAMQPVDMFPHTSHIENVALLHIKNV</sequence>
<dbReference type="AlphaFoldDB" id="A0A953HLD2"/>
<keyword evidence="1 4" id="KW-0489">Methyltransferase</keyword>
<accession>A0A953HLD2</accession>
<feature type="active site" evidence="5">
    <location>
        <position position="427"/>
    </location>
</feature>
<dbReference type="PANTHER" id="PTHR11061">
    <property type="entry name" value="RNA M5U METHYLTRANSFERASE"/>
    <property type="match status" value="1"/>
</dbReference>
<dbReference type="SUPFAM" id="SSF50249">
    <property type="entry name" value="Nucleic acid-binding proteins"/>
    <property type="match status" value="1"/>
</dbReference>
<dbReference type="GO" id="GO:0070041">
    <property type="term" value="F:rRNA (uridine-C5-)-methyltransferase activity"/>
    <property type="evidence" value="ECO:0007669"/>
    <property type="project" value="TreeGrafter"/>
</dbReference>
<evidence type="ECO:0000256" key="3">
    <source>
        <dbReference type="ARBA" id="ARBA00022691"/>
    </source>
</evidence>
<dbReference type="CDD" id="cd02440">
    <property type="entry name" value="AdoMet_MTases"/>
    <property type="match status" value="1"/>
</dbReference>
<dbReference type="InterPro" id="IPR030390">
    <property type="entry name" value="MeTrfase_TrmA_AS"/>
</dbReference>
<evidence type="ECO:0000256" key="4">
    <source>
        <dbReference type="PROSITE-ProRule" id="PRU01024"/>
    </source>
</evidence>
<evidence type="ECO:0000313" key="8">
    <source>
        <dbReference type="Proteomes" id="UP000753961"/>
    </source>
</evidence>
<dbReference type="Proteomes" id="UP000753961">
    <property type="component" value="Unassembled WGS sequence"/>
</dbReference>
<reference evidence="7" key="1">
    <citation type="submission" date="2021-06" db="EMBL/GenBank/DDBJ databases">
        <title>44 bacteria genomes isolated from Dapeng, Shenzhen.</title>
        <authorList>
            <person name="Zheng W."/>
            <person name="Yu S."/>
            <person name="Huang Y."/>
        </authorList>
    </citation>
    <scope>NUCLEOTIDE SEQUENCE</scope>
    <source>
        <strain evidence="7">DP5N28-2</strain>
    </source>
</reference>
<dbReference type="Gene3D" id="2.40.50.140">
    <property type="entry name" value="Nucleic acid-binding proteins"/>
    <property type="match status" value="1"/>
</dbReference>
<protein>
    <submittedName>
        <fullName evidence="7">23S rRNA (Uracil(1939)-C(5))-methyltransferase RlmD</fullName>
        <ecNumber evidence="7">2.1.1.190</ecNumber>
    </submittedName>
</protein>
<comment type="similarity">
    <text evidence="4">Belongs to the class I-like SAM-binding methyltransferase superfamily. RNA M5U methyltransferase family.</text>
</comment>
<keyword evidence="2 4" id="KW-0808">Transferase</keyword>
<evidence type="ECO:0000256" key="5">
    <source>
        <dbReference type="PROSITE-ProRule" id="PRU10015"/>
    </source>
</evidence>
<evidence type="ECO:0000259" key="6">
    <source>
        <dbReference type="PROSITE" id="PS50926"/>
    </source>
</evidence>
<feature type="domain" description="TRAM" evidence="6">
    <location>
        <begin position="4"/>
        <end position="63"/>
    </location>
</feature>
<dbReference type="InterPro" id="IPR012340">
    <property type="entry name" value="NA-bd_OB-fold"/>
</dbReference>
<dbReference type="Pfam" id="PF05958">
    <property type="entry name" value="tRNA_U5-meth_tr"/>
    <property type="match status" value="1"/>
</dbReference>
<evidence type="ECO:0000313" key="7">
    <source>
        <dbReference type="EMBL" id="MBY5958059.1"/>
    </source>
</evidence>
<dbReference type="FunFam" id="3.40.50.150:FF:000009">
    <property type="entry name" value="23S rRNA (Uracil(1939)-C(5))-methyltransferase RlmD"/>
    <property type="match status" value="1"/>
</dbReference>
<dbReference type="PROSITE" id="PS50926">
    <property type="entry name" value="TRAM"/>
    <property type="match status" value="1"/>
</dbReference>
<dbReference type="InterPro" id="IPR002792">
    <property type="entry name" value="TRAM_dom"/>
</dbReference>
<dbReference type="NCBIfam" id="TIGR00479">
    <property type="entry name" value="rumA"/>
    <property type="match status" value="1"/>
</dbReference>
<dbReference type="RefSeq" id="WP_222579593.1">
    <property type="nucleotide sequence ID" value="NZ_JAHVHU010000007.1"/>
</dbReference>
<evidence type="ECO:0000256" key="2">
    <source>
        <dbReference type="ARBA" id="ARBA00022679"/>
    </source>
</evidence>
<keyword evidence="3 4" id="KW-0949">S-adenosyl-L-methionine</keyword>
<feature type="binding site" evidence="4">
    <location>
        <position position="351"/>
    </location>
    <ligand>
        <name>S-adenosyl-L-methionine</name>
        <dbReference type="ChEBI" id="CHEBI:59789"/>
    </ligand>
</feature>
<dbReference type="PROSITE" id="PS51687">
    <property type="entry name" value="SAM_MT_RNA_M5U"/>
    <property type="match status" value="1"/>
</dbReference>
<feature type="binding site" evidence="4">
    <location>
        <position position="301"/>
    </location>
    <ligand>
        <name>S-adenosyl-L-methionine</name>
        <dbReference type="ChEBI" id="CHEBI:59789"/>
    </ligand>
</feature>
<feature type="active site" description="Nucleophile" evidence="4">
    <location>
        <position position="427"/>
    </location>
</feature>
<dbReference type="PROSITE" id="PS01230">
    <property type="entry name" value="TRMA_1"/>
    <property type="match status" value="1"/>
</dbReference>
<dbReference type="InterPro" id="IPR010280">
    <property type="entry name" value="U5_MeTrfase_fam"/>
</dbReference>
<dbReference type="PANTHER" id="PTHR11061:SF30">
    <property type="entry name" value="TRNA (URACIL(54)-C(5))-METHYLTRANSFERASE"/>
    <property type="match status" value="1"/>
</dbReference>
<evidence type="ECO:0000256" key="1">
    <source>
        <dbReference type="ARBA" id="ARBA00022603"/>
    </source>
</evidence>
<dbReference type="EMBL" id="JAHVHU010000007">
    <property type="protein sequence ID" value="MBY5958059.1"/>
    <property type="molecule type" value="Genomic_DNA"/>
</dbReference>
<proteinExistence type="inferred from homology"/>
<comment type="caution">
    <text evidence="7">The sequence shown here is derived from an EMBL/GenBank/DDBJ whole genome shotgun (WGS) entry which is preliminary data.</text>
</comment>
<dbReference type="PROSITE" id="PS01231">
    <property type="entry name" value="TRMA_2"/>
    <property type="match status" value="1"/>
</dbReference>
<dbReference type="InterPro" id="IPR030391">
    <property type="entry name" value="MeTrfase_TrmA_CS"/>
</dbReference>
<gene>
    <name evidence="7" type="primary">rlmD</name>
    <name evidence="7" type="ORF">KUV50_07955</name>
</gene>
<keyword evidence="8" id="KW-1185">Reference proteome</keyword>
<feature type="binding site" evidence="4">
    <location>
        <position position="400"/>
    </location>
    <ligand>
        <name>S-adenosyl-L-methionine</name>
        <dbReference type="ChEBI" id="CHEBI:59789"/>
    </ligand>
</feature>
<organism evidence="7 8">
    <name type="scientific">Membranihabitans marinus</name>
    <dbReference type="NCBI Taxonomy" id="1227546"/>
    <lineage>
        <taxon>Bacteria</taxon>
        <taxon>Pseudomonadati</taxon>
        <taxon>Bacteroidota</taxon>
        <taxon>Saprospiria</taxon>
        <taxon>Saprospirales</taxon>
        <taxon>Saprospiraceae</taxon>
        <taxon>Membranihabitans</taxon>
    </lineage>
</organism>
<feature type="binding site" evidence="4">
    <location>
        <position position="330"/>
    </location>
    <ligand>
        <name>S-adenosyl-L-methionine</name>
        <dbReference type="ChEBI" id="CHEBI:59789"/>
    </ligand>
</feature>
<name>A0A953HLD2_9BACT</name>
<dbReference type="GO" id="GO:0070475">
    <property type="term" value="P:rRNA base methylation"/>
    <property type="evidence" value="ECO:0007669"/>
    <property type="project" value="TreeGrafter"/>
</dbReference>
<dbReference type="SUPFAM" id="SSF53335">
    <property type="entry name" value="S-adenosyl-L-methionine-dependent methyltransferases"/>
    <property type="match status" value="1"/>
</dbReference>
<dbReference type="EC" id="2.1.1.190" evidence="7"/>
<dbReference type="Gene3D" id="3.40.50.150">
    <property type="entry name" value="Vaccinia Virus protein VP39"/>
    <property type="match status" value="1"/>
</dbReference>
<dbReference type="Gene3D" id="2.40.50.1070">
    <property type="match status" value="1"/>
</dbReference>
<dbReference type="InterPro" id="IPR029063">
    <property type="entry name" value="SAM-dependent_MTases_sf"/>
</dbReference>